<name>A0A0F7H6X2_SERFO</name>
<dbReference type="KEGG" id="sfw:WN53_02325"/>
<dbReference type="GeneID" id="30318989"/>
<reference evidence="1" key="1">
    <citation type="submission" date="2019-05" db="EMBL/GenBank/DDBJ databases">
        <authorList>
            <consortium name="Pathogen Informatics"/>
        </authorList>
    </citation>
    <scope>NUCLEOTIDE SEQUENCE [LARGE SCALE GENOMIC DNA]</scope>
    <source>
        <strain evidence="1">NCTC12965</strain>
    </source>
</reference>
<evidence type="ECO:0000313" key="1">
    <source>
        <dbReference type="EMBL" id="VTR45973.1"/>
    </source>
</evidence>
<dbReference type="PIRSF" id="PIRSF020653">
    <property type="entry name" value="UCP020653"/>
    <property type="match status" value="1"/>
</dbReference>
<organism evidence="1">
    <name type="scientific">Serratia fonticola</name>
    <dbReference type="NCBI Taxonomy" id="47917"/>
    <lineage>
        <taxon>Bacteria</taxon>
        <taxon>Pseudomonadati</taxon>
        <taxon>Pseudomonadota</taxon>
        <taxon>Gammaproteobacteria</taxon>
        <taxon>Enterobacterales</taxon>
        <taxon>Yersiniaceae</taxon>
        <taxon>Serratia</taxon>
    </lineage>
</organism>
<dbReference type="STRING" id="47917.AV650_25035"/>
<protein>
    <submittedName>
        <fullName evidence="1">Protein of uncharacterized function (DUF1434)</fullName>
    </submittedName>
</protein>
<proteinExistence type="predicted"/>
<dbReference type="AlphaFoldDB" id="A0A0F7H6X2"/>
<dbReference type="InterPro" id="IPR009883">
    <property type="entry name" value="YgfX"/>
</dbReference>
<dbReference type="RefSeq" id="WP_024486356.1">
    <property type="nucleotide sequence ID" value="NZ_CAMISF010000005.1"/>
</dbReference>
<sequence length="140" mass="16457">MAQWRCDVRVSWRTQLISLLTHGLLILLILIAPWPEGYGPIWLVLLTLVVFECIRSQKRIASRQGELRLLAERRIEWHGQEWLMVNKPWMPGFGILLSLQQIDGKKRHRLWLASDSMSKADWRQLRQGLLFEQSATDEDV</sequence>
<dbReference type="Pfam" id="PF07254">
    <property type="entry name" value="Cpta_toxin"/>
    <property type="match status" value="1"/>
</dbReference>
<dbReference type="EMBL" id="CABEEZ010000115">
    <property type="protein sequence ID" value="VTR45973.1"/>
    <property type="molecule type" value="Genomic_DNA"/>
</dbReference>
<accession>A0A0F7H6X2</accession>
<gene>
    <name evidence="1" type="ORF">NCTC12965_05308</name>
</gene>